<name>A0A7W7R8B3_KITKI</name>
<comment type="caution">
    <text evidence="1">The sequence shown here is derived from an EMBL/GenBank/DDBJ whole genome shotgun (WGS) entry which is preliminary data.</text>
</comment>
<accession>A0A7W7R8B3</accession>
<dbReference type="AlphaFoldDB" id="A0A7W7R8B3"/>
<dbReference type="NCBIfam" id="NF033521">
    <property type="entry name" value="lasso_leader_L3"/>
    <property type="match status" value="1"/>
</dbReference>
<dbReference type="EMBL" id="JACHJV010000001">
    <property type="protein sequence ID" value="MBB4927277.1"/>
    <property type="molecule type" value="Genomic_DNA"/>
</dbReference>
<proteinExistence type="predicted"/>
<evidence type="ECO:0000313" key="1">
    <source>
        <dbReference type="EMBL" id="MBB4927277.1"/>
    </source>
</evidence>
<protein>
    <recommendedName>
        <fullName evidence="3">Lasso RiPP family leader peptide-containing protein</fullName>
    </recommendedName>
</protein>
<reference evidence="1 2" key="1">
    <citation type="submission" date="2020-08" db="EMBL/GenBank/DDBJ databases">
        <title>Sequencing the genomes of 1000 actinobacteria strains.</title>
        <authorList>
            <person name="Klenk H.-P."/>
        </authorList>
    </citation>
    <scope>NUCLEOTIDE SEQUENCE [LARGE SCALE GENOMIC DNA]</scope>
    <source>
        <strain evidence="1 2">DSM 41654</strain>
    </source>
</reference>
<evidence type="ECO:0000313" key="2">
    <source>
        <dbReference type="Proteomes" id="UP000540506"/>
    </source>
</evidence>
<keyword evidence="2" id="KW-1185">Reference proteome</keyword>
<dbReference type="Proteomes" id="UP000540506">
    <property type="component" value="Unassembled WGS sequence"/>
</dbReference>
<organism evidence="1 2">
    <name type="scientific">Kitasatospora kifunensis</name>
    <name type="common">Streptomyces kifunensis</name>
    <dbReference type="NCBI Taxonomy" id="58351"/>
    <lineage>
        <taxon>Bacteria</taxon>
        <taxon>Bacillati</taxon>
        <taxon>Actinomycetota</taxon>
        <taxon>Actinomycetes</taxon>
        <taxon>Kitasatosporales</taxon>
        <taxon>Streptomycetaceae</taxon>
        <taxon>Kitasatospora</taxon>
    </lineage>
</organism>
<evidence type="ECO:0008006" key="3">
    <source>
        <dbReference type="Google" id="ProtNLM"/>
    </source>
</evidence>
<sequence length="43" mass="4993">MRDPLPEVEVYEPPALVEIGEFDEVTLGGYPGVSTDYWYTYFF</sequence>
<gene>
    <name evidence="1" type="ORF">FHR34_006270</name>
</gene>
<dbReference type="RefSeq" id="WP_184941394.1">
    <property type="nucleotide sequence ID" value="NZ_JACHJV010000001.1"/>
</dbReference>